<comment type="caution">
    <text evidence="1">The sequence shown here is derived from an EMBL/GenBank/DDBJ whole genome shotgun (WGS) entry which is preliminary data.</text>
</comment>
<sequence>MTLEAAVLPQGGGRFVCARPSRLPVLSVPRGLPVLPVGGAADQVRRMIERSFSSRSATLRSAPLPVGL</sequence>
<dbReference type="Proteomes" id="UP000643525">
    <property type="component" value="Unassembled WGS sequence"/>
</dbReference>
<dbReference type="EMBL" id="JADBED010000001">
    <property type="protein sequence ID" value="MBE1524055.1"/>
    <property type="molecule type" value="Genomic_DNA"/>
</dbReference>
<proteinExistence type="predicted"/>
<reference evidence="1 2" key="1">
    <citation type="submission" date="2020-10" db="EMBL/GenBank/DDBJ databases">
        <title>Sequencing the genomes of 1000 actinobacteria strains.</title>
        <authorList>
            <person name="Klenk H.-P."/>
        </authorList>
    </citation>
    <scope>NUCLEOTIDE SEQUENCE [LARGE SCALE GENOMIC DNA]</scope>
    <source>
        <strain evidence="1 2">DSM 15666</strain>
    </source>
</reference>
<evidence type="ECO:0000313" key="1">
    <source>
        <dbReference type="EMBL" id="MBE1524055.1"/>
    </source>
</evidence>
<evidence type="ECO:0000313" key="2">
    <source>
        <dbReference type="Proteomes" id="UP000643525"/>
    </source>
</evidence>
<gene>
    <name evidence="1" type="ORF">H4W27_001173</name>
</gene>
<organism evidence="1 2">
    <name type="scientific">Nesterenkonia lutea</name>
    <dbReference type="NCBI Taxonomy" id="272919"/>
    <lineage>
        <taxon>Bacteria</taxon>
        <taxon>Bacillati</taxon>
        <taxon>Actinomycetota</taxon>
        <taxon>Actinomycetes</taxon>
        <taxon>Micrococcales</taxon>
        <taxon>Micrococcaceae</taxon>
        <taxon>Nesterenkonia</taxon>
    </lineage>
</organism>
<accession>A0ABR9JE31</accession>
<protein>
    <submittedName>
        <fullName evidence="1">Uncharacterized protein</fullName>
    </submittedName>
</protein>
<keyword evidence="2" id="KW-1185">Reference proteome</keyword>
<name>A0ABR9JE31_9MICC</name>